<name>A0A650CNI6_9CREN</name>
<dbReference type="Proteomes" id="UP000423396">
    <property type="component" value="Chromosome"/>
</dbReference>
<gene>
    <name evidence="2" type="ORF">D1868_03045</name>
</gene>
<sequence length="118" mass="14048">MFDQLLQIIHYIDQDRIIDAASKLLEIVRDKDDEEVMKIAAELEKEIKELREEKSILEVVSPTYVTEFKHLLEEMENVRKRKIKLLSMELINRLGGNNYLVKELLTQRRVEVKPHTFI</sequence>
<keyword evidence="3" id="KW-1185">Reference proteome</keyword>
<protein>
    <submittedName>
        <fullName evidence="2">Uncharacterized protein</fullName>
    </submittedName>
</protein>
<dbReference type="KEGG" id="sazo:D1868_03045"/>
<dbReference type="EMBL" id="CP045483">
    <property type="protein sequence ID" value="QGR19057.1"/>
    <property type="molecule type" value="Genomic_DNA"/>
</dbReference>
<evidence type="ECO:0000256" key="1">
    <source>
        <dbReference type="SAM" id="Coils"/>
    </source>
</evidence>
<feature type="coiled-coil region" evidence="1">
    <location>
        <begin position="33"/>
        <end position="60"/>
    </location>
</feature>
<proteinExistence type="predicted"/>
<evidence type="ECO:0000313" key="3">
    <source>
        <dbReference type="Proteomes" id="UP000423396"/>
    </source>
</evidence>
<evidence type="ECO:0000313" key="2">
    <source>
        <dbReference type="EMBL" id="QGR19057.1"/>
    </source>
</evidence>
<reference evidence="2 3" key="1">
    <citation type="submission" date="2019-10" db="EMBL/GenBank/DDBJ databases">
        <title>Genome Sequences from Six Type Strain Members of the Archaeal Family Sulfolobaceae: Acidianus ambivalens, Acidianus infernus, Metallosphaera prunae, Stygiolobus azoricus, Sulfolobus metallicus, and Sulfurisphaera ohwakuensis.</title>
        <authorList>
            <person name="Counts J.A."/>
            <person name="Kelly R.M."/>
        </authorList>
    </citation>
    <scope>NUCLEOTIDE SEQUENCE [LARGE SCALE GENOMIC DNA]</scope>
    <source>
        <strain evidence="2 3">FC6</strain>
    </source>
</reference>
<dbReference type="RefSeq" id="WP_156005432.1">
    <property type="nucleotide sequence ID" value="NZ_CP045483.1"/>
</dbReference>
<organism evidence="2 3">
    <name type="scientific">Stygiolobus azoricus</name>
    <dbReference type="NCBI Taxonomy" id="41675"/>
    <lineage>
        <taxon>Archaea</taxon>
        <taxon>Thermoproteota</taxon>
        <taxon>Thermoprotei</taxon>
        <taxon>Sulfolobales</taxon>
        <taxon>Sulfolobaceae</taxon>
        <taxon>Stygiolobus</taxon>
    </lineage>
</organism>
<keyword evidence="1" id="KW-0175">Coiled coil</keyword>
<dbReference type="GeneID" id="42798015"/>
<dbReference type="AlphaFoldDB" id="A0A650CNI6"/>
<accession>A0A650CNI6</accession>